<dbReference type="InterPro" id="IPR047640">
    <property type="entry name" value="RpiR-like"/>
</dbReference>
<evidence type="ECO:0000256" key="3">
    <source>
        <dbReference type="ARBA" id="ARBA00023163"/>
    </source>
</evidence>
<sequence>MAENNHSLLKNMINMKDSLPKRQRHLCDYVLKNYQSLGLVTIQELSRESSVGVSTVMRTIHSLGYSNFNDFRKDIYDESLTETTNSQWKLRTSLEDVVEGKEYEHTLVRMYKESVSLLDKSLNEDLLESFDRAIDMLVQAKCINIYGTRPYKPVALYFEQLIGEFYPKVRQLSHDSEIVFDKVLQIEKDEVLLVFAFEPYTERIIRAAKVAHELDIPIILITDHISCPIIKYATTILKIEVSEDKFSIIPTIALVEAMVIEFGKRFSGDSIEKLNKLEKILKENYVTFSY</sequence>
<dbReference type="GO" id="GO:0003700">
    <property type="term" value="F:DNA-binding transcription factor activity"/>
    <property type="evidence" value="ECO:0007669"/>
    <property type="project" value="InterPro"/>
</dbReference>
<dbReference type="SUPFAM" id="SSF53697">
    <property type="entry name" value="SIS domain"/>
    <property type="match status" value="1"/>
</dbReference>
<dbReference type="EMBL" id="JAGGMB010000002">
    <property type="protein sequence ID" value="MBP2076868.1"/>
    <property type="molecule type" value="Genomic_DNA"/>
</dbReference>
<dbReference type="InterPro" id="IPR036388">
    <property type="entry name" value="WH-like_DNA-bd_sf"/>
</dbReference>
<dbReference type="OrthoDB" id="2405129at2"/>
<keyword evidence="2 5" id="KW-0238">DNA-binding</keyword>
<dbReference type="AlphaFoldDB" id="A0A9X0YPT6"/>
<dbReference type="InterPro" id="IPR009057">
    <property type="entry name" value="Homeodomain-like_sf"/>
</dbReference>
<dbReference type="PROSITE" id="PS51071">
    <property type="entry name" value="HTH_RPIR"/>
    <property type="match status" value="1"/>
</dbReference>
<dbReference type="SUPFAM" id="SSF46689">
    <property type="entry name" value="Homeodomain-like"/>
    <property type="match status" value="1"/>
</dbReference>
<comment type="caution">
    <text evidence="5">The sequence shown here is derived from an EMBL/GenBank/DDBJ whole genome shotgun (WGS) entry which is preliminary data.</text>
</comment>
<dbReference type="Proteomes" id="UP001138793">
    <property type="component" value="Unassembled WGS sequence"/>
</dbReference>
<dbReference type="Pfam" id="PF01380">
    <property type="entry name" value="SIS"/>
    <property type="match status" value="1"/>
</dbReference>
<evidence type="ECO:0000313" key="5">
    <source>
        <dbReference type="EMBL" id="MBP2076868.1"/>
    </source>
</evidence>
<protein>
    <submittedName>
        <fullName evidence="5">DNA-binding MurR/RpiR family transcriptional regulator</fullName>
    </submittedName>
</protein>
<keyword evidence="1" id="KW-0805">Transcription regulation</keyword>
<dbReference type="Gene3D" id="3.40.50.10490">
    <property type="entry name" value="Glucose-6-phosphate isomerase like protein, domain 1"/>
    <property type="match status" value="1"/>
</dbReference>
<dbReference type="CDD" id="cd05013">
    <property type="entry name" value="SIS_RpiR"/>
    <property type="match status" value="1"/>
</dbReference>
<feature type="domain" description="HTH rpiR-type" evidence="4">
    <location>
        <begin position="6"/>
        <end position="82"/>
    </location>
</feature>
<dbReference type="PANTHER" id="PTHR30514:SF18">
    <property type="entry name" value="RPIR-FAMILY TRANSCRIPTIONAL REGULATOR"/>
    <property type="match status" value="1"/>
</dbReference>
<dbReference type="PANTHER" id="PTHR30514">
    <property type="entry name" value="GLUCOKINASE"/>
    <property type="match status" value="1"/>
</dbReference>
<dbReference type="GO" id="GO:0003677">
    <property type="term" value="F:DNA binding"/>
    <property type="evidence" value="ECO:0007669"/>
    <property type="project" value="UniProtKB-KW"/>
</dbReference>
<gene>
    <name evidence="5" type="ORF">J2Z64_001080</name>
</gene>
<evidence type="ECO:0000256" key="2">
    <source>
        <dbReference type="ARBA" id="ARBA00023125"/>
    </source>
</evidence>
<dbReference type="Pfam" id="PF01418">
    <property type="entry name" value="HTH_6"/>
    <property type="match status" value="1"/>
</dbReference>
<dbReference type="InterPro" id="IPR000281">
    <property type="entry name" value="HTH_RpiR"/>
</dbReference>
<dbReference type="InterPro" id="IPR035472">
    <property type="entry name" value="RpiR-like_SIS"/>
</dbReference>
<organism evidence="5 6">
    <name type="scientific">Oceanobacillus polygoni</name>
    <dbReference type="NCBI Taxonomy" id="1235259"/>
    <lineage>
        <taxon>Bacteria</taxon>
        <taxon>Bacillati</taxon>
        <taxon>Bacillota</taxon>
        <taxon>Bacilli</taxon>
        <taxon>Bacillales</taxon>
        <taxon>Bacillaceae</taxon>
        <taxon>Oceanobacillus</taxon>
    </lineage>
</organism>
<dbReference type="Gene3D" id="1.10.10.10">
    <property type="entry name" value="Winged helix-like DNA-binding domain superfamily/Winged helix DNA-binding domain"/>
    <property type="match status" value="1"/>
</dbReference>
<dbReference type="GO" id="GO:0097367">
    <property type="term" value="F:carbohydrate derivative binding"/>
    <property type="evidence" value="ECO:0007669"/>
    <property type="project" value="InterPro"/>
</dbReference>
<name>A0A9X0YPT6_9BACI</name>
<dbReference type="RefSeq" id="WP_149474334.1">
    <property type="nucleotide sequence ID" value="NZ_JAGGMB010000002.1"/>
</dbReference>
<evidence type="ECO:0000313" key="6">
    <source>
        <dbReference type="Proteomes" id="UP001138793"/>
    </source>
</evidence>
<evidence type="ECO:0000259" key="4">
    <source>
        <dbReference type="PROSITE" id="PS51071"/>
    </source>
</evidence>
<keyword evidence="3" id="KW-0804">Transcription</keyword>
<dbReference type="InterPro" id="IPR001347">
    <property type="entry name" value="SIS_dom"/>
</dbReference>
<evidence type="ECO:0000256" key="1">
    <source>
        <dbReference type="ARBA" id="ARBA00023015"/>
    </source>
</evidence>
<proteinExistence type="predicted"/>
<dbReference type="GO" id="GO:1901135">
    <property type="term" value="P:carbohydrate derivative metabolic process"/>
    <property type="evidence" value="ECO:0007669"/>
    <property type="project" value="InterPro"/>
</dbReference>
<keyword evidence="6" id="KW-1185">Reference proteome</keyword>
<dbReference type="InterPro" id="IPR046348">
    <property type="entry name" value="SIS_dom_sf"/>
</dbReference>
<reference evidence="5" key="1">
    <citation type="submission" date="2021-03" db="EMBL/GenBank/DDBJ databases">
        <title>Genomic Encyclopedia of Type Strains, Phase IV (KMG-IV): sequencing the most valuable type-strain genomes for metagenomic binning, comparative biology and taxonomic classification.</title>
        <authorList>
            <person name="Goeker M."/>
        </authorList>
    </citation>
    <scope>NUCLEOTIDE SEQUENCE</scope>
    <source>
        <strain evidence="5">DSM 107338</strain>
    </source>
</reference>
<accession>A0A9X0YPT6</accession>